<dbReference type="EMBL" id="CP036318">
    <property type="protein sequence ID" value="QDV54216.1"/>
    <property type="molecule type" value="Genomic_DNA"/>
</dbReference>
<keyword evidence="2" id="KW-1185">Reference proteome</keyword>
<accession>A0A518IMA7</accession>
<evidence type="ECO:0000313" key="2">
    <source>
        <dbReference type="Proteomes" id="UP000316770"/>
    </source>
</evidence>
<dbReference type="Proteomes" id="UP000316770">
    <property type="component" value="Chromosome"/>
</dbReference>
<dbReference type="AlphaFoldDB" id="A0A518IMA7"/>
<evidence type="ECO:0000313" key="1">
    <source>
        <dbReference type="EMBL" id="QDV54216.1"/>
    </source>
</evidence>
<protein>
    <submittedName>
        <fullName evidence="1">Uncharacterized protein</fullName>
    </submittedName>
</protein>
<organism evidence="1 2">
    <name type="scientific">Rosistilla oblonga</name>
    <dbReference type="NCBI Taxonomy" id="2527990"/>
    <lineage>
        <taxon>Bacteria</taxon>
        <taxon>Pseudomonadati</taxon>
        <taxon>Planctomycetota</taxon>
        <taxon>Planctomycetia</taxon>
        <taxon>Pirellulales</taxon>
        <taxon>Pirellulaceae</taxon>
        <taxon>Rosistilla</taxon>
    </lineage>
</organism>
<sequence length="50" mass="5473">MWPGACATRLYAIAALQLMRRGGFVRTLDIAIRRCLGLAPPGFTRSPLRG</sequence>
<reference evidence="1 2" key="1">
    <citation type="submission" date="2019-02" db="EMBL/GenBank/DDBJ databases">
        <title>Deep-cultivation of Planctomycetes and their phenomic and genomic characterization uncovers novel biology.</title>
        <authorList>
            <person name="Wiegand S."/>
            <person name="Jogler M."/>
            <person name="Boedeker C."/>
            <person name="Pinto D."/>
            <person name="Vollmers J."/>
            <person name="Rivas-Marin E."/>
            <person name="Kohn T."/>
            <person name="Peeters S.H."/>
            <person name="Heuer A."/>
            <person name="Rast P."/>
            <person name="Oberbeckmann S."/>
            <person name="Bunk B."/>
            <person name="Jeske O."/>
            <person name="Meyerdierks A."/>
            <person name="Storesund J.E."/>
            <person name="Kallscheuer N."/>
            <person name="Luecker S."/>
            <person name="Lage O.M."/>
            <person name="Pohl T."/>
            <person name="Merkel B.J."/>
            <person name="Hornburger P."/>
            <person name="Mueller R.-W."/>
            <person name="Bruemmer F."/>
            <person name="Labrenz M."/>
            <person name="Spormann A.M."/>
            <person name="Op den Camp H."/>
            <person name="Overmann J."/>
            <person name="Amann R."/>
            <person name="Jetten M.S.M."/>
            <person name="Mascher T."/>
            <person name="Medema M.H."/>
            <person name="Devos D.P."/>
            <person name="Kaster A.-K."/>
            <person name="Ovreas L."/>
            <person name="Rohde M."/>
            <person name="Galperin M.Y."/>
            <person name="Jogler C."/>
        </authorList>
    </citation>
    <scope>NUCLEOTIDE SEQUENCE [LARGE SCALE GENOMIC DNA]</scope>
    <source>
        <strain evidence="1 2">Mal33</strain>
    </source>
</reference>
<name>A0A518IMA7_9BACT</name>
<proteinExistence type="predicted"/>
<gene>
    <name evidence="1" type="ORF">Mal33_01650</name>
</gene>